<feature type="domain" description="BLUF" evidence="1">
    <location>
        <begin position="5"/>
        <end position="96"/>
    </location>
</feature>
<reference evidence="2 3" key="1">
    <citation type="submission" date="2015-10" db="EMBL/GenBank/DDBJ databases">
        <title>Genome sequencing and analysis of members of genus Stenotrophomonas.</title>
        <authorList>
            <person name="Patil P.P."/>
            <person name="Midha S."/>
            <person name="Patil P.B."/>
        </authorList>
    </citation>
    <scope>NUCLEOTIDE SEQUENCE [LARGE SCALE GENOMIC DNA]</scope>
    <source>
        <strain evidence="2 3">JCM 9942</strain>
    </source>
</reference>
<dbReference type="PROSITE" id="PS50925">
    <property type="entry name" value="BLUF"/>
    <property type="match status" value="1"/>
</dbReference>
<keyword evidence="3" id="KW-1185">Reference proteome</keyword>
<dbReference type="GO" id="GO:0071949">
    <property type="term" value="F:FAD binding"/>
    <property type="evidence" value="ECO:0007669"/>
    <property type="project" value="InterPro"/>
</dbReference>
<evidence type="ECO:0000313" key="3">
    <source>
        <dbReference type="Proteomes" id="UP000050836"/>
    </source>
</evidence>
<proteinExistence type="predicted"/>
<evidence type="ECO:0000313" key="2">
    <source>
        <dbReference type="EMBL" id="KRG45022.1"/>
    </source>
</evidence>
<dbReference type="SMART" id="SM01034">
    <property type="entry name" value="BLUF"/>
    <property type="match status" value="1"/>
</dbReference>
<dbReference type="Gene3D" id="3.30.70.100">
    <property type="match status" value="1"/>
</dbReference>
<accession>A0A0R0ATH7</accession>
<protein>
    <recommendedName>
        <fullName evidence="1">BLUF domain-containing protein</fullName>
    </recommendedName>
</protein>
<dbReference type="Pfam" id="PF04940">
    <property type="entry name" value="BLUF"/>
    <property type="match status" value="1"/>
</dbReference>
<dbReference type="SUPFAM" id="SSF54975">
    <property type="entry name" value="Acylphosphatase/BLUF domain-like"/>
    <property type="match status" value="1"/>
</dbReference>
<organism evidence="2 3">
    <name type="scientific">Stenotrophomonas pictorum JCM 9942</name>
    <dbReference type="NCBI Taxonomy" id="1236960"/>
    <lineage>
        <taxon>Bacteria</taxon>
        <taxon>Pseudomonadati</taxon>
        <taxon>Pseudomonadota</taxon>
        <taxon>Gammaproteobacteria</taxon>
        <taxon>Lysobacterales</taxon>
        <taxon>Lysobacteraceae</taxon>
        <taxon>Stenotrophomonas</taxon>
    </lineage>
</organism>
<dbReference type="EMBL" id="LLXS01000005">
    <property type="protein sequence ID" value="KRG45022.1"/>
    <property type="molecule type" value="Genomic_DNA"/>
</dbReference>
<dbReference type="InterPro" id="IPR007024">
    <property type="entry name" value="BLUF_domain"/>
</dbReference>
<gene>
    <name evidence="2" type="ORF">ARC78_04220</name>
</gene>
<dbReference type="AlphaFoldDB" id="A0A0R0ATH7"/>
<comment type="caution">
    <text evidence="2">The sequence shown here is derived from an EMBL/GenBank/DDBJ whole genome shotgun (WGS) entry which is preliminary data.</text>
</comment>
<dbReference type="Proteomes" id="UP000050836">
    <property type="component" value="Unassembled WGS sequence"/>
</dbReference>
<sequence>MCMEFAAVAYRSTAVSGLGSDELDHLLVGARAHNRMEGVTGVLLYDGRHFFQYFEGEAAGVARIYGRIRASRLHVDLQELQHGPVSQLYFRHWYMGCRQTGNSVLQQLSSQQWRREATALDGGGADDPPGLQQLRDFWARQEGVAR</sequence>
<dbReference type="RefSeq" id="WP_054660636.1">
    <property type="nucleotide sequence ID" value="NZ_BAZI01000456.1"/>
</dbReference>
<dbReference type="GO" id="GO:0009882">
    <property type="term" value="F:blue light photoreceptor activity"/>
    <property type="evidence" value="ECO:0007669"/>
    <property type="project" value="InterPro"/>
</dbReference>
<name>A0A0R0ATH7_9GAMM</name>
<dbReference type="OrthoDB" id="557705at2"/>
<dbReference type="InterPro" id="IPR036046">
    <property type="entry name" value="Acylphosphatase-like_dom_sf"/>
</dbReference>
<evidence type="ECO:0000259" key="1">
    <source>
        <dbReference type="PROSITE" id="PS50925"/>
    </source>
</evidence>